<dbReference type="PANTHER" id="PTHR38248:SF2">
    <property type="entry name" value="FUNK1 11"/>
    <property type="match status" value="1"/>
</dbReference>
<comment type="caution">
    <text evidence="3">The sequence shown here is derived from an EMBL/GenBank/DDBJ whole genome shotgun (WGS) entry which is preliminary data.</text>
</comment>
<dbReference type="Proteomes" id="UP001437256">
    <property type="component" value="Unassembled WGS sequence"/>
</dbReference>
<name>A0ABR3A3Q7_9AGAR</name>
<accession>A0ABR3A3Q7</accession>
<dbReference type="Pfam" id="PF17667">
    <property type="entry name" value="Pkinase_fungal"/>
    <property type="match status" value="2"/>
</dbReference>
<dbReference type="PANTHER" id="PTHR38248">
    <property type="entry name" value="FUNK1 6"/>
    <property type="match status" value="1"/>
</dbReference>
<evidence type="ECO:0000313" key="3">
    <source>
        <dbReference type="EMBL" id="KAL0068135.1"/>
    </source>
</evidence>
<feature type="domain" description="Fungal-type protein kinase" evidence="2">
    <location>
        <begin position="388"/>
        <end position="485"/>
    </location>
</feature>
<sequence length="577" mass="64959">MSKLEDIAGSGSFTEKLETYCEELYKEEVRCPLYVDLVNSAISLMEKEGLTTNELGFMACVNHATPVRGSRSKRTPGTVDVKNFSEITEPAISEQEGCSKQNPAPLVILSPDIGSVVASTSSTKRQLSGDEGNDSELNTKQEADGPEDPVLQCADYATNMFNRGGIRLHVIGTLITDGNMELLLYTRSGTASASFSFIHDRILFLRILLASSRMSLSQWGMFNTLIPRTLDQPRLPLEEMLQPDRGMFSGQTFETDGTWFEAMEVAMFPRGLISRGTWALLVKVVNGRLVDDNVVSPGEELFMKISCIASTRPKEGDYIDIATKAAQSNQAHVWVLDHLPKVLATDEFTPKVSFDDLFGDKLERRDLRYVIVEKLYPITELKGLAFGTAFKDIIRCHQWLIEVAKIMHRDVSLNNLLYRKKEGRTYGVLNDYDLACSLDKPEEPTSRQRTGTKPFIAMDLLAKPSLKDELAQHRAQFDLESFYWMKGSWEDVRAVKSNWLQSSTPSLTATYNQFRAVLLVLKEYVSGGLHRLAIYKSREELHRLTGNDAWKLPPFDFETLDGNITYTKFISAFDLML</sequence>
<feature type="domain" description="Fungal-type protein kinase" evidence="2">
    <location>
        <begin position="136"/>
        <end position="328"/>
    </location>
</feature>
<evidence type="ECO:0000259" key="2">
    <source>
        <dbReference type="Pfam" id="PF17667"/>
    </source>
</evidence>
<gene>
    <name evidence="3" type="ORF">AAF712_004795</name>
</gene>
<feature type="region of interest" description="Disordered" evidence="1">
    <location>
        <begin position="120"/>
        <end position="148"/>
    </location>
</feature>
<dbReference type="SUPFAM" id="SSF56112">
    <property type="entry name" value="Protein kinase-like (PK-like)"/>
    <property type="match status" value="1"/>
</dbReference>
<dbReference type="InterPro" id="IPR040976">
    <property type="entry name" value="Pkinase_fungal"/>
</dbReference>
<dbReference type="Gene3D" id="1.10.510.10">
    <property type="entry name" value="Transferase(Phosphotransferase) domain 1"/>
    <property type="match status" value="1"/>
</dbReference>
<proteinExistence type="predicted"/>
<evidence type="ECO:0000313" key="4">
    <source>
        <dbReference type="Proteomes" id="UP001437256"/>
    </source>
</evidence>
<dbReference type="InterPro" id="IPR011009">
    <property type="entry name" value="Kinase-like_dom_sf"/>
</dbReference>
<keyword evidence="4" id="KW-1185">Reference proteome</keyword>
<reference evidence="3 4" key="1">
    <citation type="submission" date="2024-05" db="EMBL/GenBank/DDBJ databases">
        <title>A draft genome resource for the thread blight pathogen Marasmius tenuissimus strain MS-2.</title>
        <authorList>
            <person name="Yulfo-Soto G.E."/>
            <person name="Baruah I.K."/>
            <person name="Amoako-Attah I."/>
            <person name="Bukari Y."/>
            <person name="Meinhardt L.W."/>
            <person name="Bailey B.A."/>
            <person name="Cohen S.P."/>
        </authorList>
    </citation>
    <scope>NUCLEOTIDE SEQUENCE [LARGE SCALE GENOMIC DNA]</scope>
    <source>
        <strain evidence="3 4">MS-2</strain>
    </source>
</reference>
<organism evidence="3 4">
    <name type="scientific">Marasmius tenuissimus</name>
    <dbReference type="NCBI Taxonomy" id="585030"/>
    <lineage>
        <taxon>Eukaryota</taxon>
        <taxon>Fungi</taxon>
        <taxon>Dikarya</taxon>
        <taxon>Basidiomycota</taxon>
        <taxon>Agaricomycotina</taxon>
        <taxon>Agaricomycetes</taxon>
        <taxon>Agaricomycetidae</taxon>
        <taxon>Agaricales</taxon>
        <taxon>Marasmiineae</taxon>
        <taxon>Marasmiaceae</taxon>
        <taxon>Marasmius</taxon>
    </lineage>
</organism>
<dbReference type="EMBL" id="JBBXMP010000020">
    <property type="protein sequence ID" value="KAL0068135.1"/>
    <property type="molecule type" value="Genomic_DNA"/>
</dbReference>
<evidence type="ECO:0000256" key="1">
    <source>
        <dbReference type="SAM" id="MobiDB-lite"/>
    </source>
</evidence>
<protein>
    <recommendedName>
        <fullName evidence="2">Fungal-type protein kinase domain-containing protein</fullName>
    </recommendedName>
</protein>